<proteinExistence type="predicted"/>
<dbReference type="EMBL" id="GEZM01003654">
    <property type="protein sequence ID" value="JAV96652.1"/>
    <property type="molecule type" value="Transcribed_RNA"/>
</dbReference>
<sequence>MNNFQNSKNISSDIENQADSIENTLEFNYKEKNLDRECEYGNTCKEEKKILNELYDSLDKFDLNAKIDYDSLEVNINRVPTDEKLYDSLDYNLKNVWDSNCSSWKDRHPFNRAGIQSALENIKILNEIQRTVNKINCLVDIFKQNMYCGKVRTLSQMYERLTNSHSYYNDFPTFRKRNLSLPNFVERRLNVANVDSCKNTNVTKVCCEDLGSASVVQGD</sequence>
<accession>A0A1Y1NFG8</accession>
<evidence type="ECO:0000313" key="1">
    <source>
        <dbReference type="EMBL" id="JAV96652.1"/>
    </source>
</evidence>
<dbReference type="AlphaFoldDB" id="A0A1Y1NFG8"/>
<organism evidence="1">
    <name type="scientific">Photinus pyralis</name>
    <name type="common">Common eastern firefly</name>
    <name type="synonym">Lampyris pyralis</name>
    <dbReference type="NCBI Taxonomy" id="7054"/>
    <lineage>
        <taxon>Eukaryota</taxon>
        <taxon>Metazoa</taxon>
        <taxon>Ecdysozoa</taxon>
        <taxon>Arthropoda</taxon>
        <taxon>Hexapoda</taxon>
        <taxon>Insecta</taxon>
        <taxon>Pterygota</taxon>
        <taxon>Neoptera</taxon>
        <taxon>Endopterygota</taxon>
        <taxon>Coleoptera</taxon>
        <taxon>Polyphaga</taxon>
        <taxon>Elateriformia</taxon>
        <taxon>Elateroidea</taxon>
        <taxon>Lampyridae</taxon>
        <taxon>Lampyrinae</taxon>
        <taxon>Photinus</taxon>
    </lineage>
</organism>
<reference evidence="1" key="1">
    <citation type="journal article" date="2016" name="Sci. Rep.">
        <title>Molecular characterization of firefly nuptial gifts: a multi-omics approach sheds light on postcopulatory sexual selection.</title>
        <authorList>
            <person name="Al-Wathiqui N."/>
            <person name="Fallon T.R."/>
            <person name="South A."/>
            <person name="Weng J.K."/>
            <person name="Lewis S.M."/>
        </authorList>
    </citation>
    <scope>NUCLEOTIDE SEQUENCE</scope>
</reference>
<name>A0A1Y1NFG8_PHOPY</name>
<protein>
    <submittedName>
        <fullName evidence="1">Uncharacterized protein</fullName>
    </submittedName>
</protein>